<sequence>MYHSHLANSNRMKKYQNPHNNHDSESLGTVSRRDLARDLDGQGSNSETENNPMSSEATDALDTLLSTLSTEFVGAIKSRKRKRSDSSLCIVNRNSAAGGLKYLDFFPFYIYFVTGEIRLLSWKPAVVITSELVDGWPSQPKMYPQEDTTEEAEERRRRAKQVAVDFERIKKQSTIPYPSFKVAANTKYKVERISTPQTIAIVECPKPKQSRPLHLRTGPGQLKSREPKTRQTLIVSARSGHAPPPYPRSESLVHTFYHSDNTVGGKSAGYGWGYRGSSPRPAGMSGSSCSGYSRDNMRKGVDMAVVDREVGTTQGTRAKSSKIR</sequence>
<dbReference type="EMBL" id="CAJMWT010001253">
    <property type="protein sequence ID" value="CAE6390573.1"/>
    <property type="molecule type" value="Genomic_DNA"/>
</dbReference>
<evidence type="ECO:0000313" key="2">
    <source>
        <dbReference type="EMBL" id="CAE6390573.1"/>
    </source>
</evidence>
<feature type="region of interest" description="Disordered" evidence="1">
    <location>
        <begin position="209"/>
        <end position="228"/>
    </location>
</feature>
<reference evidence="2" key="1">
    <citation type="submission" date="2021-01" db="EMBL/GenBank/DDBJ databases">
        <authorList>
            <person name="Kaushik A."/>
        </authorList>
    </citation>
    <scope>NUCLEOTIDE SEQUENCE</scope>
    <source>
        <strain evidence="2">AG2-2IIIB</strain>
    </source>
</reference>
<feature type="compositionally biased region" description="Polar residues" evidence="1">
    <location>
        <begin position="42"/>
        <end position="56"/>
    </location>
</feature>
<protein>
    <submittedName>
        <fullName evidence="2">Uncharacterized protein</fullName>
    </submittedName>
</protein>
<feature type="compositionally biased region" description="Polar residues" evidence="1">
    <location>
        <begin position="1"/>
        <end position="10"/>
    </location>
</feature>
<dbReference type="Proteomes" id="UP000663843">
    <property type="component" value="Unassembled WGS sequence"/>
</dbReference>
<feature type="region of interest" description="Disordered" evidence="1">
    <location>
        <begin position="304"/>
        <end position="324"/>
    </location>
</feature>
<evidence type="ECO:0000313" key="3">
    <source>
        <dbReference type="Proteomes" id="UP000663843"/>
    </source>
</evidence>
<name>A0A8H2WKX0_9AGAM</name>
<dbReference type="AlphaFoldDB" id="A0A8H2WKX0"/>
<evidence type="ECO:0000256" key="1">
    <source>
        <dbReference type="SAM" id="MobiDB-lite"/>
    </source>
</evidence>
<proteinExistence type="predicted"/>
<feature type="compositionally biased region" description="Basic and acidic residues" evidence="1">
    <location>
        <begin position="20"/>
        <end position="31"/>
    </location>
</feature>
<comment type="caution">
    <text evidence="2">The sequence shown here is derived from an EMBL/GenBank/DDBJ whole genome shotgun (WGS) entry which is preliminary data.</text>
</comment>
<accession>A0A8H2WKX0</accession>
<feature type="region of interest" description="Disordered" evidence="1">
    <location>
        <begin position="37"/>
        <end position="56"/>
    </location>
</feature>
<feature type="region of interest" description="Disordered" evidence="1">
    <location>
        <begin position="1"/>
        <end position="31"/>
    </location>
</feature>
<gene>
    <name evidence="2" type="ORF">RDB_LOCUS30000</name>
</gene>
<organism evidence="2 3">
    <name type="scientific">Rhizoctonia solani</name>
    <dbReference type="NCBI Taxonomy" id="456999"/>
    <lineage>
        <taxon>Eukaryota</taxon>
        <taxon>Fungi</taxon>
        <taxon>Dikarya</taxon>
        <taxon>Basidiomycota</taxon>
        <taxon>Agaricomycotina</taxon>
        <taxon>Agaricomycetes</taxon>
        <taxon>Cantharellales</taxon>
        <taxon>Ceratobasidiaceae</taxon>
        <taxon>Rhizoctonia</taxon>
    </lineage>
</organism>